<dbReference type="CDD" id="cd02647">
    <property type="entry name" value="nuc_hydro_TvIAG"/>
    <property type="match status" value="3"/>
</dbReference>
<evidence type="ECO:0000256" key="1">
    <source>
        <dbReference type="ARBA" id="ARBA00009176"/>
    </source>
</evidence>
<protein>
    <recommendedName>
        <fullName evidence="2">Inosine/uridine-preferring nucleoside hydrolase domain-containing protein</fullName>
    </recommendedName>
</protein>
<dbReference type="SUPFAM" id="SSF53590">
    <property type="entry name" value="Nucleoside hydrolase"/>
    <property type="match status" value="4"/>
</dbReference>
<accession>A0A0E0PMC7</accession>
<sequence>MTDGTKMTPLRRAATAVLVVVLAVVVAAAAAAKPRRILVDTDMDTDDLFALLYLLKQNRSEFELKAVTIDVNAWTDAGHAVNHLYDMLYMMGRDDIPVGVGGDGGISGHGTIHPNVGGYLPLIDQGMKTFGPCRYRQAIPLEGGGRLDIDTNSGIRKGFLPQGNRRYIPLHQSTAQQVLIETISAGPTTVMLIGSHTNFAIFLMTHPHLKKNVEHIYIMGGGVRSENPTGCCPKNSTTSCTPQQCGDHGNLFTSYRTNPNAEFNMFADPFAAYQVFHSGIAITLVPLDATNTIPVNEEFFYAFQHQQSTYEAQYCFDSLKMARDTWFNDEFYTSYFMWDSFTSGVALSSMRNDNNCQSENDFAELKYMNITVITSNKPYGIHDGSNPLFDDHVIPKFGLQKGGVHSGHVQTGITDSFCLAKESKKGRCEDGYTKEESGPEAVRVCVATKAKVNVDKSSLLDREFFKSFLETLNLPENTGLFNITAQFPFYREVLYSPDFTNKSRGKPVIFDMDMSPGDFISLIYLLKVPTELIDLKGILVSGNGWANVASIDIVYDILHMMGRDDIPVGRGSTSALGTESLGCKYVSAIPQGSGGLLDSDTLYGLARSLPRSPRRYTAENSVKYGAPRDTDHPELRQPLAFEVWQFVKHQLDPNEKITILTNGPLTNLANIVLSDRNASSVIKSVYVVGGHIRDDSNTKGNVFSVPSNTYAEFNIFLDPLAAKTVLDSTLDITLIPLRAQRKAASFHALLEALKHAETPESRFVHHLLTLLHDLQQKHQLYHHMDMFLGELLGAVSLVEGSNIKQSLQRKPISIVANSTTSIDGQTVVDNQSANLVKVLLDFNSEEYYKRVANSLGDKERSAVISGFAEQRAIWSNPPENGGVQCGCGQPDRLHHYLPDWGGLHHPRSPDGCCHCQPAPPPINALQLPTHSEAGRRSIKRRTGQLAKLILLFLLLLLLLILVDTDMDTDDLFALLYLLKQNRSEFDVKAITINANEWSDAGHAVNHLYDLLHMMGRDDIPVGVGGDGGVSDSGALRGPDVGGYLPLIDQGTSTAGGCRYRQAVPAGRGGRLDVDTNSGVRRGFLPQGRRRYRPVTQPTAQRVMADTVSGGPTTVLLFGAHTNLALLLMAHPRLARNIDRVYVSGGAVRAADPAGNLFTAFATNPFAEFNIFGDPFAAYQVIHSGIPITMIPLDATNTISVTEEFVSEFQQHQQTYEAQYCFQSLDKSYYMWDSFAAGVALSSMRNGEVDGENEFSELEYMNITVITSNKPYGKRDGSNPFFDGRATPKLGLKEGGVHSGHVQTGIRDSFCLVPGSNRGRCEDGYTREVSGPEGVRVRVATRAKPNTDKNSSLENEFSKSFLEVLNRPEQTGLFNINTQFPYYREVLYKPVFRNVSRGKPVIFDMDMSPGDFVSLIYLLKTPIEVIDLKAVLVNGNGWANIASIDIVYDILHMMGRDDIPVGLGNTTALGIPTLGCNNSYAIPHGSGGFIDSDTLYGLARSLPRSPRRYAPESLDHPEDRQPLALEVWQSVRKQLDPGEKITVLTNGPLTNMANISLSDRDASSVIERVYVVGGLIKDGGDENGNLFTVPSNKHAEFNIFLDPLAAKTVLESDLKIALIPLTAQRKAASFRAVLAALEDIQHTHESKFVHELLSLLQEFQIKQKLYHHLDIFLGEILGAVYMVEGSGLKPSVELKPVSVIANTNKSTDGQIVISKNSAKLVRVLSDFDGEIYSKQLANSLANKRQSAVIGSFEEQKAIWSRPVNSSGNIKKQK</sequence>
<evidence type="ECO:0000259" key="2">
    <source>
        <dbReference type="Pfam" id="PF01156"/>
    </source>
</evidence>
<dbReference type="Gene3D" id="3.90.245.10">
    <property type="entry name" value="Ribonucleoside hydrolase-like"/>
    <property type="match status" value="4"/>
</dbReference>
<dbReference type="InterPro" id="IPR001910">
    <property type="entry name" value="Inosine/uridine_hydrolase_dom"/>
</dbReference>
<dbReference type="Proteomes" id="UP000008022">
    <property type="component" value="Unassembled WGS sequence"/>
</dbReference>
<dbReference type="Gramene" id="ORUFI05G17230.3">
    <property type="protein sequence ID" value="ORUFI05G17230.3"/>
    <property type="gene ID" value="ORUFI05G17230"/>
</dbReference>
<dbReference type="EnsemblPlants" id="ORUFI05G17230.3">
    <property type="protein sequence ID" value="ORUFI05G17230.3"/>
    <property type="gene ID" value="ORUFI05G17230"/>
</dbReference>
<comment type="similarity">
    <text evidence="1">Belongs to the IUNH family.</text>
</comment>
<dbReference type="GO" id="GO:0016799">
    <property type="term" value="F:hydrolase activity, hydrolyzing N-glycosyl compounds"/>
    <property type="evidence" value="ECO:0007669"/>
    <property type="project" value="InterPro"/>
</dbReference>
<feature type="domain" description="Inosine/uridine-preferring nucleoside hydrolase" evidence="2">
    <location>
        <begin position="508"/>
        <end position="848"/>
    </location>
</feature>
<proteinExistence type="inferred from homology"/>
<reference evidence="3" key="2">
    <citation type="submission" date="2015-06" db="UniProtKB">
        <authorList>
            <consortium name="EnsemblPlants"/>
        </authorList>
    </citation>
    <scope>IDENTIFICATION</scope>
</reference>
<evidence type="ECO:0000313" key="4">
    <source>
        <dbReference type="Proteomes" id="UP000008022"/>
    </source>
</evidence>
<evidence type="ECO:0000313" key="3">
    <source>
        <dbReference type="EnsemblPlants" id="ORUFI05G17230.3"/>
    </source>
</evidence>
<organism evidence="3 4">
    <name type="scientific">Oryza rufipogon</name>
    <name type="common">Brownbeard rice</name>
    <name type="synonym">Asian wild rice</name>
    <dbReference type="NCBI Taxonomy" id="4529"/>
    <lineage>
        <taxon>Eukaryota</taxon>
        <taxon>Viridiplantae</taxon>
        <taxon>Streptophyta</taxon>
        <taxon>Embryophyta</taxon>
        <taxon>Tracheophyta</taxon>
        <taxon>Spermatophyta</taxon>
        <taxon>Magnoliopsida</taxon>
        <taxon>Liliopsida</taxon>
        <taxon>Poales</taxon>
        <taxon>Poaceae</taxon>
        <taxon>BOP clade</taxon>
        <taxon>Oryzoideae</taxon>
        <taxon>Oryzeae</taxon>
        <taxon>Oryzinae</taxon>
        <taxon>Oryza</taxon>
    </lineage>
</organism>
<feature type="domain" description="Inosine/uridine-preferring nucleoside hydrolase" evidence="2">
    <location>
        <begin position="960"/>
        <end position="1267"/>
    </location>
</feature>
<keyword evidence="4" id="KW-1185">Reference proteome</keyword>
<feature type="domain" description="Inosine/uridine-preferring nucleoside hydrolase" evidence="2">
    <location>
        <begin position="37"/>
        <end position="375"/>
    </location>
</feature>
<dbReference type="Pfam" id="PF01156">
    <property type="entry name" value="IU_nuc_hydro"/>
    <property type="match status" value="4"/>
</dbReference>
<dbReference type="PANTHER" id="PTHR46692">
    <property type="entry name" value="INOSINE-URIDINE PREFERRING NUCLEOSIDE HYDROLASE FAMILY PROTEIN"/>
    <property type="match status" value="1"/>
</dbReference>
<dbReference type="InterPro" id="IPR036452">
    <property type="entry name" value="Ribo_hydro-like"/>
</dbReference>
<dbReference type="PANTHER" id="PTHR46692:SF1">
    <property type="entry name" value="NUCLEOSIDE HYDROLASE 3-RELATED"/>
    <property type="match status" value="1"/>
</dbReference>
<feature type="domain" description="Inosine/uridine-preferring nucleoside hydrolase" evidence="2">
    <location>
        <begin position="1400"/>
        <end position="1729"/>
    </location>
</feature>
<name>A0A0E0PMC7_ORYRU</name>
<reference evidence="4" key="1">
    <citation type="submission" date="2013-06" db="EMBL/GenBank/DDBJ databases">
        <authorList>
            <person name="Zhao Q."/>
        </authorList>
    </citation>
    <scope>NUCLEOTIDE SEQUENCE</scope>
    <source>
        <strain evidence="4">cv. W1943</strain>
    </source>
</reference>